<comment type="cofactor">
    <cofactor evidence="1">
        <name>Mn(2+)</name>
        <dbReference type="ChEBI" id="CHEBI:29035"/>
    </cofactor>
</comment>
<comment type="cofactor">
    <cofactor evidence="2">
        <name>Mg(2+)</name>
        <dbReference type="ChEBI" id="CHEBI:18420"/>
    </cofactor>
</comment>
<keyword evidence="10" id="KW-1185">Reference proteome</keyword>
<evidence type="ECO:0000313" key="9">
    <source>
        <dbReference type="EMBL" id="MEE2566158.1"/>
    </source>
</evidence>
<proteinExistence type="inferred from homology"/>
<evidence type="ECO:0000256" key="4">
    <source>
        <dbReference type="ARBA" id="ARBA00022801"/>
    </source>
</evidence>
<dbReference type="InterPro" id="IPR015797">
    <property type="entry name" value="NUDIX_hydrolase-like_dom_sf"/>
</dbReference>
<dbReference type="CDD" id="cd03426">
    <property type="entry name" value="NUDIX_CoAse_Nudt7"/>
    <property type="match status" value="1"/>
</dbReference>
<evidence type="ECO:0000256" key="6">
    <source>
        <dbReference type="ARBA" id="ARBA00023211"/>
    </source>
</evidence>
<dbReference type="EMBL" id="JAZDRO010000002">
    <property type="protein sequence ID" value="MEE2566158.1"/>
    <property type="molecule type" value="Genomic_DNA"/>
</dbReference>
<dbReference type="PANTHER" id="PTHR12992:SF11">
    <property type="entry name" value="MITOCHONDRIAL COENZYME A DIPHOSPHATASE NUDT8"/>
    <property type="match status" value="1"/>
</dbReference>
<dbReference type="Gene3D" id="3.90.79.10">
    <property type="entry name" value="Nucleoside Triphosphate Pyrophosphohydrolase"/>
    <property type="match status" value="1"/>
</dbReference>
<evidence type="ECO:0000259" key="8">
    <source>
        <dbReference type="PROSITE" id="PS51462"/>
    </source>
</evidence>
<evidence type="ECO:0000256" key="3">
    <source>
        <dbReference type="ARBA" id="ARBA00022723"/>
    </source>
</evidence>
<dbReference type="EC" id="3.6.1.55" evidence="9"/>
<dbReference type="InterPro" id="IPR045121">
    <property type="entry name" value="CoAse"/>
</dbReference>
<evidence type="ECO:0000256" key="2">
    <source>
        <dbReference type="ARBA" id="ARBA00001946"/>
    </source>
</evidence>
<keyword evidence="6" id="KW-0464">Manganese</keyword>
<organism evidence="9 10">
    <name type="scientific">Hyphobacterium marinum</name>
    <dbReference type="NCBI Taxonomy" id="3116574"/>
    <lineage>
        <taxon>Bacteria</taxon>
        <taxon>Pseudomonadati</taxon>
        <taxon>Pseudomonadota</taxon>
        <taxon>Alphaproteobacteria</taxon>
        <taxon>Maricaulales</taxon>
        <taxon>Maricaulaceae</taxon>
        <taxon>Hyphobacterium</taxon>
    </lineage>
</organism>
<evidence type="ECO:0000256" key="1">
    <source>
        <dbReference type="ARBA" id="ARBA00001936"/>
    </source>
</evidence>
<keyword evidence="5" id="KW-0460">Magnesium</keyword>
<name>A0ABU7LX77_9PROT</name>
<accession>A0ABU7LX77</accession>
<dbReference type="GO" id="GO:0035539">
    <property type="term" value="F:8-oxo-7,8-dihydrodeoxyguanosine triphosphate pyrophosphatase activity"/>
    <property type="evidence" value="ECO:0007669"/>
    <property type="project" value="UniProtKB-EC"/>
</dbReference>
<evidence type="ECO:0000256" key="7">
    <source>
        <dbReference type="RuleBase" id="RU003476"/>
    </source>
</evidence>
<dbReference type="Proteomes" id="UP001310692">
    <property type="component" value="Unassembled WGS sequence"/>
</dbReference>
<sequence>MTPDHVLDLLRDRLDPLDAEDCTPVRGDGDLNGLPSPTGRILKPAAVLAPLILHDGPPRFVLTLRADHLPTHAGQISFPGGRVEAGESLAEAALRETEEEIGVARDHVDLIGRFDAYETVTGYAINPFVGILKPGFTLTPEPGEVADVFETPFEFLMDAANHQRHSREFQGRMRHFYAMPWQDRYIWGATAGMLKSLHGRLYG</sequence>
<dbReference type="InterPro" id="IPR020084">
    <property type="entry name" value="NUDIX_hydrolase_CS"/>
</dbReference>
<feature type="domain" description="Nudix hydrolase" evidence="8">
    <location>
        <begin position="42"/>
        <end position="175"/>
    </location>
</feature>
<evidence type="ECO:0000313" key="10">
    <source>
        <dbReference type="Proteomes" id="UP001310692"/>
    </source>
</evidence>
<dbReference type="PRINTS" id="PR00502">
    <property type="entry name" value="NUDIXFAMILY"/>
</dbReference>
<keyword evidence="3" id="KW-0479">Metal-binding</keyword>
<dbReference type="SUPFAM" id="SSF55811">
    <property type="entry name" value="Nudix"/>
    <property type="match status" value="1"/>
</dbReference>
<protein>
    <submittedName>
        <fullName evidence="9">CoA pyrophosphatase</fullName>
        <ecNumber evidence="9">3.6.1.55</ecNumber>
    </submittedName>
</protein>
<gene>
    <name evidence="9" type="ORF">V0U35_05645</name>
</gene>
<dbReference type="InterPro" id="IPR020476">
    <property type="entry name" value="Nudix_hydrolase"/>
</dbReference>
<dbReference type="PANTHER" id="PTHR12992">
    <property type="entry name" value="NUDIX HYDROLASE"/>
    <property type="match status" value="1"/>
</dbReference>
<reference evidence="9 10" key="1">
    <citation type="submission" date="2024-01" db="EMBL/GenBank/DDBJ databases">
        <title>Hyphobacterium bacterium isolated from marine sediment.</title>
        <authorList>
            <person name="Zhao S."/>
        </authorList>
    </citation>
    <scope>NUCLEOTIDE SEQUENCE [LARGE SCALE GENOMIC DNA]</scope>
    <source>
        <strain evidence="9 10">Y60-23</strain>
    </source>
</reference>
<dbReference type="RefSeq" id="WP_330195699.1">
    <property type="nucleotide sequence ID" value="NZ_JAZDRO010000002.1"/>
</dbReference>
<dbReference type="InterPro" id="IPR000086">
    <property type="entry name" value="NUDIX_hydrolase_dom"/>
</dbReference>
<evidence type="ECO:0000256" key="5">
    <source>
        <dbReference type="ARBA" id="ARBA00022842"/>
    </source>
</evidence>
<keyword evidence="4 7" id="KW-0378">Hydrolase</keyword>
<dbReference type="PROSITE" id="PS51462">
    <property type="entry name" value="NUDIX"/>
    <property type="match status" value="1"/>
</dbReference>
<comment type="caution">
    <text evidence="9">The sequence shown here is derived from an EMBL/GenBank/DDBJ whole genome shotgun (WGS) entry which is preliminary data.</text>
</comment>
<dbReference type="PROSITE" id="PS00893">
    <property type="entry name" value="NUDIX_BOX"/>
    <property type="match status" value="1"/>
</dbReference>
<dbReference type="Pfam" id="PF00293">
    <property type="entry name" value="NUDIX"/>
    <property type="match status" value="1"/>
</dbReference>
<comment type="similarity">
    <text evidence="7">Belongs to the Nudix hydrolase family.</text>
</comment>